<evidence type="ECO:0000259" key="1">
    <source>
        <dbReference type="Pfam" id="PF03167"/>
    </source>
</evidence>
<dbReference type="InterPro" id="IPR036895">
    <property type="entry name" value="Uracil-DNA_glycosylase-like_sf"/>
</dbReference>
<dbReference type="Proteomes" id="UP000178603">
    <property type="component" value="Unassembled WGS sequence"/>
</dbReference>
<proteinExistence type="predicted"/>
<dbReference type="Gene3D" id="3.40.470.10">
    <property type="entry name" value="Uracil-DNA glycosylase-like domain"/>
    <property type="match status" value="1"/>
</dbReference>
<dbReference type="AlphaFoldDB" id="A0A1F8AUQ6"/>
<dbReference type="SUPFAM" id="SSF52141">
    <property type="entry name" value="Uracil-DNA glycosylase-like"/>
    <property type="match status" value="1"/>
</dbReference>
<organism evidence="2 3">
    <name type="scientific">Candidatus Woesebacteria bacterium RIFCSPHIGHO2_12_FULL_41_24</name>
    <dbReference type="NCBI Taxonomy" id="1802510"/>
    <lineage>
        <taxon>Bacteria</taxon>
        <taxon>Candidatus Woeseibacteriota</taxon>
    </lineage>
</organism>
<dbReference type="EMBL" id="MGGW01000002">
    <property type="protein sequence ID" value="OGM55482.1"/>
    <property type="molecule type" value="Genomic_DNA"/>
</dbReference>
<name>A0A1F8AUQ6_9BACT</name>
<dbReference type="Pfam" id="PF03167">
    <property type="entry name" value="UDG"/>
    <property type="match status" value="1"/>
</dbReference>
<reference evidence="2 3" key="1">
    <citation type="journal article" date="2016" name="Nat. Commun.">
        <title>Thousands of microbial genomes shed light on interconnected biogeochemical processes in an aquifer system.</title>
        <authorList>
            <person name="Anantharaman K."/>
            <person name="Brown C.T."/>
            <person name="Hug L.A."/>
            <person name="Sharon I."/>
            <person name="Castelle C.J."/>
            <person name="Probst A.J."/>
            <person name="Thomas B.C."/>
            <person name="Singh A."/>
            <person name="Wilkins M.J."/>
            <person name="Karaoz U."/>
            <person name="Brodie E.L."/>
            <person name="Williams K.H."/>
            <person name="Hubbard S.S."/>
            <person name="Banfield J.F."/>
        </authorList>
    </citation>
    <scope>NUCLEOTIDE SEQUENCE [LARGE SCALE GENOMIC DNA]</scope>
</reference>
<sequence length="117" mass="13510">MKRAIFIGQAMPRNKSDLHDWPTLNNWLYSIGISDFNPQLVVPVGKLSICYCLDMQFSQLNSVIGNMYKLDPYNLLEKELSIIPLPHPSGASIWKHNEKNRKLLVEALNLLKRELFN</sequence>
<dbReference type="InterPro" id="IPR005122">
    <property type="entry name" value="Uracil-DNA_glycosylase-like"/>
</dbReference>
<feature type="domain" description="Uracil-DNA glycosylase-like" evidence="1">
    <location>
        <begin position="33"/>
        <end position="111"/>
    </location>
</feature>
<accession>A0A1F8AUQ6</accession>
<evidence type="ECO:0000313" key="2">
    <source>
        <dbReference type="EMBL" id="OGM55482.1"/>
    </source>
</evidence>
<evidence type="ECO:0000313" key="3">
    <source>
        <dbReference type="Proteomes" id="UP000178603"/>
    </source>
</evidence>
<comment type="caution">
    <text evidence="2">The sequence shown here is derived from an EMBL/GenBank/DDBJ whole genome shotgun (WGS) entry which is preliminary data.</text>
</comment>
<protein>
    <recommendedName>
        <fullName evidence="1">Uracil-DNA glycosylase-like domain-containing protein</fullName>
    </recommendedName>
</protein>
<gene>
    <name evidence="2" type="ORF">A3E44_01005</name>
</gene>